<keyword evidence="2" id="KW-1185">Reference proteome</keyword>
<sequence length="257" mass="29637">MSGWLKKCLALLLCLCAITGYACAESNEELLQEFVLNHGDRNIKKVAITVDDCYKSATEWIKRDVELCKEQGIVMTFFPLVYTGCLEEKYREMWQSVLDAGCEIGTHTNRHLQLGGRDNQSIYGALGRWQEALDKTLGYHYATRWLRPPYGSIEDLKSHSNGNSRVINAVKRYGYDHVVRWDISETKDLNKALDKIQNGSILLFHSKKKDTLFMEKLIPELKERGFEMVTVSELFGFDPPETSDELYVFDKEQFKDK</sequence>
<evidence type="ECO:0000313" key="2">
    <source>
        <dbReference type="Proteomes" id="UP000682782"/>
    </source>
</evidence>
<name>A0AC61MVC9_9FIRM</name>
<organism evidence="1 2">
    <name type="scientific">Aristaeella hokkaidonensis</name>
    <dbReference type="NCBI Taxonomy" id="3046382"/>
    <lineage>
        <taxon>Bacteria</taxon>
        <taxon>Bacillati</taxon>
        <taxon>Bacillota</taxon>
        <taxon>Clostridia</taxon>
        <taxon>Eubacteriales</taxon>
        <taxon>Aristaeellaceae</taxon>
        <taxon>Aristaeella</taxon>
    </lineage>
</organism>
<protein>
    <submittedName>
        <fullName evidence="1">Polysaccharide deacetylase family protein</fullName>
    </submittedName>
</protein>
<evidence type="ECO:0000313" key="1">
    <source>
        <dbReference type="EMBL" id="QUC66276.1"/>
    </source>
</evidence>
<proteinExistence type="predicted"/>
<accession>A0AC61MVC9</accession>
<dbReference type="EMBL" id="CP068393">
    <property type="protein sequence ID" value="QUC66276.1"/>
    <property type="molecule type" value="Genomic_DNA"/>
</dbReference>
<dbReference type="Proteomes" id="UP000682782">
    <property type="component" value="Chromosome"/>
</dbReference>
<gene>
    <name evidence="1" type="ORF">JYE49_10430</name>
</gene>
<reference evidence="1" key="1">
    <citation type="submission" date="2021-01" db="EMBL/GenBank/DDBJ databases">
        <title>Complete genome sequence of Clostridiales bacterium R-7.</title>
        <authorList>
            <person name="Mahoney-Kurpe S.C."/>
            <person name="Palevich N."/>
            <person name="Koike S."/>
            <person name="Moon C.D."/>
            <person name="Attwood G.T."/>
        </authorList>
    </citation>
    <scope>NUCLEOTIDE SEQUENCE</scope>
    <source>
        <strain evidence="1">R-7</strain>
    </source>
</reference>